<organism evidence="1 2">
    <name type="scientific">Paramecium sonneborni</name>
    <dbReference type="NCBI Taxonomy" id="65129"/>
    <lineage>
        <taxon>Eukaryota</taxon>
        <taxon>Sar</taxon>
        <taxon>Alveolata</taxon>
        <taxon>Ciliophora</taxon>
        <taxon>Intramacronucleata</taxon>
        <taxon>Oligohymenophorea</taxon>
        <taxon>Peniculida</taxon>
        <taxon>Parameciidae</taxon>
        <taxon>Paramecium</taxon>
    </lineage>
</organism>
<evidence type="ECO:0000313" key="2">
    <source>
        <dbReference type="Proteomes" id="UP000692954"/>
    </source>
</evidence>
<sequence length="163" mass="18842">MGSSCQKNFIDYSDNDEIKLENLKIGQENYPSKIHKGGRKVLHRSKTPFKHFENDYNYQESAIQSVDLILPQTKSCQLKSTHSSSEKKIIAKEKQNHLISIIKKQSSYINTQSSLLAFSTRYKGRILNLELDQIPNFKLIYEVNVEQNSIYLQLDIIFDSAII</sequence>
<proteinExistence type="predicted"/>
<protein>
    <submittedName>
        <fullName evidence="1">Uncharacterized protein</fullName>
    </submittedName>
</protein>
<dbReference type="AlphaFoldDB" id="A0A8S1M257"/>
<evidence type="ECO:0000313" key="1">
    <source>
        <dbReference type="EMBL" id="CAD8072642.1"/>
    </source>
</evidence>
<dbReference type="OrthoDB" id="304936at2759"/>
<dbReference type="EMBL" id="CAJJDN010000029">
    <property type="protein sequence ID" value="CAD8072642.1"/>
    <property type="molecule type" value="Genomic_DNA"/>
</dbReference>
<gene>
    <name evidence="1" type="ORF">PSON_ATCC_30995.1.T0290268</name>
</gene>
<accession>A0A8S1M257</accession>
<name>A0A8S1M257_9CILI</name>
<comment type="caution">
    <text evidence="1">The sequence shown here is derived from an EMBL/GenBank/DDBJ whole genome shotgun (WGS) entry which is preliminary data.</text>
</comment>
<keyword evidence="2" id="KW-1185">Reference proteome</keyword>
<reference evidence="1" key="1">
    <citation type="submission" date="2021-01" db="EMBL/GenBank/DDBJ databases">
        <authorList>
            <consortium name="Genoscope - CEA"/>
            <person name="William W."/>
        </authorList>
    </citation>
    <scope>NUCLEOTIDE SEQUENCE</scope>
</reference>
<dbReference type="Proteomes" id="UP000692954">
    <property type="component" value="Unassembled WGS sequence"/>
</dbReference>